<dbReference type="RefSeq" id="WP_034227416.1">
    <property type="nucleotide sequence ID" value="NZ_AXCW01000190.1"/>
</dbReference>
<comment type="caution">
    <text evidence="3">The sequence shown here is derived from an EMBL/GenBank/DDBJ whole genome shotgun (WGS) entry which is preliminary data.</text>
</comment>
<dbReference type="AlphaFoldDB" id="A0A021VNE6"/>
<keyword evidence="4" id="KW-1185">Reference proteome</keyword>
<keyword evidence="2" id="KW-1133">Transmembrane helix</keyword>
<sequence>MADDDARDRTEPDRTEPDRADQPYLAATDGADGPGPTSTTPRTTDHHEELTMDQGTTGTTRPEGATTSTGRTTTTSTSTGTPRHDDAPWSVPAAAAPSGATALPTTRPIARGVRVGTVVWGVVVIVAGAMLAAAAAGLVLDVQLAVIATVALAGVGLVVGSLVSAGRRRTREV</sequence>
<evidence type="ECO:0000313" key="3">
    <source>
        <dbReference type="EMBL" id="EYR62676.1"/>
    </source>
</evidence>
<reference evidence="3 4" key="1">
    <citation type="submission" date="2014-01" db="EMBL/GenBank/DDBJ databases">
        <title>Actinotalea ferrariae CF5-4.</title>
        <authorList>
            <person name="Chen F."/>
            <person name="Li Y."/>
            <person name="Wang G."/>
        </authorList>
    </citation>
    <scope>NUCLEOTIDE SEQUENCE [LARGE SCALE GENOMIC DNA]</scope>
    <source>
        <strain evidence="3 4">CF5-4</strain>
    </source>
</reference>
<feature type="compositionally biased region" description="Low complexity" evidence="1">
    <location>
        <begin position="55"/>
        <end position="81"/>
    </location>
</feature>
<evidence type="ECO:0000256" key="2">
    <source>
        <dbReference type="SAM" id="Phobius"/>
    </source>
</evidence>
<feature type="transmembrane region" description="Helical" evidence="2">
    <location>
        <begin position="144"/>
        <end position="165"/>
    </location>
</feature>
<evidence type="ECO:0000256" key="1">
    <source>
        <dbReference type="SAM" id="MobiDB-lite"/>
    </source>
</evidence>
<feature type="compositionally biased region" description="Basic and acidic residues" evidence="1">
    <location>
        <begin position="1"/>
        <end position="21"/>
    </location>
</feature>
<feature type="compositionally biased region" description="Low complexity" evidence="1">
    <location>
        <begin position="88"/>
        <end position="104"/>
    </location>
</feature>
<keyword evidence="2" id="KW-0472">Membrane</keyword>
<dbReference type="EMBL" id="AXCW01000190">
    <property type="protein sequence ID" value="EYR62676.1"/>
    <property type="molecule type" value="Genomic_DNA"/>
</dbReference>
<organism evidence="3 4">
    <name type="scientific">Actinotalea ferrariae CF5-4</name>
    <dbReference type="NCBI Taxonomy" id="948458"/>
    <lineage>
        <taxon>Bacteria</taxon>
        <taxon>Bacillati</taxon>
        <taxon>Actinomycetota</taxon>
        <taxon>Actinomycetes</taxon>
        <taxon>Micrococcales</taxon>
        <taxon>Cellulomonadaceae</taxon>
        <taxon>Actinotalea</taxon>
    </lineage>
</organism>
<name>A0A021VNE6_9CELL</name>
<evidence type="ECO:0000313" key="4">
    <source>
        <dbReference type="Proteomes" id="UP000019753"/>
    </source>
</evidence>
<protein>
    <submittedName>
        <fullName evidence="3">Uncharacterized protein</fullName>
    </submittedName>
</protein>
<accession>A0A021VNE6</accession>
<gene>
    <name evidence="3" type="ORF">N866_06285</name>
</gene>
<keyword evidence="2" id="KW-0812">Transmembrane</keyword>
<proteinExistence type="predicted"/>
<feature type="transmembrane region" description="Helical" evidence="2">
    <location>
        <begin position="117"/>
        <end position="138"/>
    </location>
</feature>
<dbReference type="Proteomes" id="UP000019753">
    <property type="component" value="Unassembled WGS sequence"/>
</dbReference>
<feature type="region of interest" description="Disordered" evidence="1">
    <location>
        <begin position="1"/>
        <end position="104"/>
    </location>
</feature>